<keyword evidence="8" id="KW-1185">Reference proteome</keyword>
<dbReference type="GeneID" id="17351858"/>
<dbReference type="GO" id="GO:0003677">
    <property type="term" value="F:DNA binding"/>
    <property type="evidence" value="ECO:0007669"/>
    <property type="project" value="UniProtKB-KW"/>
</dbReference>
<dbReference type="Proteomes" id="UP000008141">
    <property type="component" value="Unassembled WGS sequence"/>
</dbReference>
<gene>
    <name evidence="7" type="ORF">CHLNCDRAFT_138868</name>
</gene>
<proteinExistence type="predicted"/>
<sequence length="224" mass="24186">MECFKHFVHDWTECPYAHPHEKARRRDPRRYTYTGIVCPSMRQDHRRVIQQVTLLLERGDLGPEASAAILQRLLPPEALYSMQLASRADPLLVPAPRLSADRISACPPAGPRSSGGPGHLAAPVQLSAPARLAVPAGLSARPTPQHASADCLLSLHSHIQSPSHRMSRSAAGRLFALPHGYASVVAWSARSSLDSDRSSMDFTSWRSSGNSAGAAEAGLDARCC</sequence>
<accession>E1ZP83</accession>
<dbReference type="EMBL" id="GL433856">
    <property type="protein sequence ID" value="EFN52400.1"/>
    <property type="molecule type" value="Genomic_DNA"/>
</dbReference>
<feature type="domain" description="AtC3H23-like CCCH zinc finger" evidence="6">
    <location>
        <begin position="2"/>
        <end position="25"/>
    </location>
</feature>
<protein>
    <submittedName>
        <fullName evidence="7">Expressed protein</fullName>
    </submittedName>
</protein>
<evidence type="ECO:0000256" key="1">
    <source>
        <dbReference type="ARBA" id="ARBA00022723"/>
    </source>
</evidence>
<evidence type="ECO:0000256" key="4">
    <source>
        <dbReference type="ARBA" id="ARBA00023125"/>
    </source>
</evidence>
<dbReference type="OrthoDB" id="749011at2759"/>
<keyword evidence="3" id="KW-0862">Zinc</keyword>
<feature type="compositionally biased region" description="Low complexity" evidence="5">
    <location>
        <begin position="207"/>
        <end position="218"/>
    </location>
</feature>
<dbReference type="GO" id="GO:0008270">
    <property type="term" value="F:zinc ion binding"/>
    <property type="evidence" value="ECO:0007669"/>
    <property type="project" value="UniProtKB-KW"/>
</dbReference>
<organism evidence="8">
    <name type="scientific">Chlorella variabilis</name>
    <name type="common">Green alga</name>
    <dbReference type="NCBI Taxonomy" id="554065"/>
    <lineage>
        <taxon>Eukaryota</taxon>
        <taxon>Viridiplantae</taxon>
        <taxon>Chlorophyta</taxon>
        <taxon>core chlorophytes</taxon>
        <taxon>Trebouxiophyceae</taxon>
        <taxon>Chlorellales</taxon>
        <taxon>Chlorellaceae</taxon>
        <taxon>Chlorella clade</taxon>
        <taxon>Chlorella</taxon>
    </lineage>
</organism>
<dbReference type="STRING" id="554065.E1ZP83"/>
<evidence type="ECO:0000256" key="5">
    <source>
        <dbReference type="SAM" id="MobiDB-lite"/>
    </source>
</evidence>
<keyword evidence="2" id="KW-0863">Zinc-finger</keyword>
<evidence type="ECO:0000313" key="7">
    <source>
        <dbReference type="EMBL" id="EFN52400.1"/>
    </source>
</evidence>
<dbReference type="AlphaFoldDB" id="E1ZP83"/>
<feature type="region of interest" description="Disordered" evidence="5">
    <location>
        <begin position="202"/>
        <end position="224"/>
    </location>
</feature>
<dbReference type="InterPro" id="IPR045234">
    <property type="entry name" value="Unkempt-like"/>
</dbReference>
<dbReference type="PANTHER" id="PTHR14493:SF50">
    <property type="entry name" value="RING FINGER PROTEIN UNKEMPT"/>
    <property type="match status" value="1"/>
</dbReference>
<dbReference type="InterPro" id="IPR057444">
    <property type="entry name" value="Znf-CCCH_AtC3H23-like"/>
</dbReference>
<keyword evidence="1" id="KW-0479">Metal-binding</keyword>
<evidence type="ECO:0000256" key="2">
    <source>
        <dbReference type="ARBA" id="ARBA00022771"/>
    </source>
</evidence>
<evidence type="ECO:0000256" key="3">
    <source>
        <dbReference type="ARBA" id="ARBA00022833"/>
    </source>
</evidence>
<dbReference type="eggNOG" id="KOG1595">
    <property type="taxonomic scope" value="Eukaryota"/>
</dbReference>
<dbReference type="Pfam" id="PF25512">
    <property type="entry name" value="zf-CCCH_AtC3H23"/>
    <property type="match status" value="1"/>
</dbReference>
<keyword evidence="4" id="KW-0238">DNA-binding</keyword>
<dbReference type="RefSeq" id="XP_005844502.1">
    <property type="nucleotide sequence ID" value="XM_005844440.1"/>
</dbReference>
<evidence type="ECO:0000259" key="6">
    <source>
        <dbReference type="Pfam" id="PF25512"/>
    </source>
</evidence>
<dbReference type="InParanoid" id="E1ZP83"/>
<reference evidence="7 8" key="1">
    <citation type="journal article" date="2010" name="Plant Cell">
        <title>The Chlorella variabilis NC64A genome reveals adaptation to photosymbiosis, coevolution with viruses, and cryptic sex.</title>
        <authorList>
            <person name="Blanc G."/>
            <person name="Duncan G."/>
            <person name="Agarkova I."/>
            <person name="Borodovsky M."/>
            <person name="Gurnon J."/>
            <person name="Kuo A."/>
            <person name="Lindquist E."/>
            <person name="Lucas S."/>
            <person name="Pangilinan J."/>
            <person name="Polle J."/>
            <person name="Salamov A."/>
            <person name="Terry A."/>
            <person name="Yamada T."/>
            <person name="Dunigan D.D."/>
            <person name="Grigoriev I.V."/>
            <person name="Claverie J.M."/>
            <person name="Van Etten J.L."/>
        </authorList>
    </citation>
    <scope>NUCLEOTIDE SEQUENCE [LARGE SCALE GENOMIC DNA]</scope>
    <source>
        <strain evidence="7 8">NC64A</strain>
    </source>
</reference>
<dbReference type="PANTHER" id="PTHR14493">
    <property type="entry name" value="UNKEMPT FAMILY MEMBER"/>
    <property type="match status" value="1"/>
</dbReference>
<dbReference type="KEGG" id="cvr:CHLNCDRAFT_138868"/>
<evidence type="ECO:0000313" key="8">
    <source>
        <dbReference type="Proteomes" id="UP000008141"/>
    </source>
</evidence>
<name>E1ZP83_CHLVA</name>